<dbReference type="InterPro" id="IPR015422">
    <property type="entry name" value="PyrdxlP-dep_Trfase_small"/>
</dbReference>
<dbReference type="Gene3D" id="3.90.1150.10">
    <property type="entry name" value="Aspartate Aminotransferase, domain 1"/>
    <property type="match status" value="1"/>
</dbReference>
<keyword evidence="3 7" id="KW-0032">Aminotransferase</keyword>
<evidence type="ECO:0000313" key="8">
    <source>
        <dbReference type="Proteomes" id="UP000244571"/>
    </source>
</evidence>
<name>A0A2R4XLU5_9BURK</name>
<dbReference type="InterPro" id="IPR015424">
    <property type="entry name" value="PyrdxlP-dep_Trfase"/>
</dbReference>
<dbReference type="OrthoDB" id="3398487at2"/>
<comment type="cofactor">
    <cofactor evidence="1">
        <name>pyridoxal 5'-phosphate</name>
        <dbReference type="ChEBI" id="CHEBI:597326"/>
    </cofactor>
</comment>
<dbReference type="PROSITE" id="PS00600">
    <property type="entry name" value="AA_TRANSFER_CLASS_3"/>
    <property type="match status" value="1"/>
</dbReference>
<accession>A0A2R4XLU5</accession>
<evidence type="ECO:0000256" key="3">
    <source>
        <dbReference type="ARBA" id="ARBA00022576"/>
    </source>
</evidence>
<keyword evidence="5 6" id="KW-0663">Pyridoxal phosphate</keyword>
<gene>
    <name evidence="7" type="ORF">DBV39_14740</name>
</gene>
<dbReference type="Pfam" id="PF00202">
    <property type="entry name" value="Aminotran_3"/>
    <property type="match status" value="1"/>
</dbReference>
<evidence type="ECO:0000256" key="4">
    <source>
        <dbReference type="ARBA" id="ARBA00022679"/>
    </source>
</evidence>
<keyword evidence="8" id="KW-1185">Reference proteome</keyword>
<dbReference type="PANTHER" id="PTHR43094:SF1">
    <property type="entry name" value="AMINOTRANSFERASE CLASS-III"/>
    <property type="match status" value="1"/>
</dbReference>
<organism evidence="7 8">
    <name type="scientific">Orrella marina</name>
    <dbReference type="NCBI Taxonomy" id="2163011"/>
    <lineage>
        <taxon>Bacteria</taxon>
        <taxon>Pseudomonadati</taxon>
        <taxon>Pseudomonadota</taxon>
        <taxon>Betaproteobacteria</taxon>
        <taxon>Burkholderiales</taxon>
        <taxon>Alcaligenaceae</taxon>
        <taxon>Orrella</taxon>
    </lineage>
</organism>
<dbReference type="GO" id="GO:0005829">
    <property type="term" value="C:cytosol"/>
    <property type="evidence" value="ECO:0007669"/>
    <property type="project" value="TreeGrafter"/>
</dbReference>
<comment type="similarity">
    <text evidence="2 6">Belongs to the class-III pyridoxal-phosphate-dependent aminotransferase family.</text>
</comment>
<dbReference type="PANTHER" id="PTHR43094">
    <property type="entry name" value="AMINOTRANSFERASE"/>
    <property type="match status" value="1"/>
</dbReference>
<keyword evidence="4 7" id="KW-0808">Transferase</keyword>
<dbReference type="CDD" id="cd00610">
    <property type="entry name" value="OAT_like"/>
    <property type="match status" value="1"/>
</dbReference>
<dbReference type="GO" id="GO:0030170">
    <property type="term" value="F:pyridoxal phosphate binding"/>
    <property type="evidence" value="ECO:0007669"/>
    <property type="project" value="InterPro"/>
</dbReference>
<dbReference type="InterPro" id="IPR049704">
    <property type="entry name" value="Aminotrans_3_PPA_site"/>
</dbReference>
<dbReference type="KEGG" id="boz:DBV39_14740"/>
<dbReference type="Proteomes" id="UP000244571">
    <property type="component" value="Chromosome"/>
</dbReference>
<dbReference type="GO" id="GO:0008483">
    <property type="term" value="F:transaminase activity"/>
    <property type="evidence" value="ECO:0007669"/>
    <property type="project" value="UniProtKB-KW"/>
</dbReference>
<dbReference type="Gene3D" id="3.40.640.10">
    <property type="entry name" value="Type I PLP-dependent aspartate aminotransferase-like (Major domain)"/>
    <property type="match status" value="1"/>
</dbReference>
<evidence type="ECO:0000256" key="5">
    <source>
        <dbReference type="ARBA" id="ARBA00022898"/>
    </source>
</evidence>
<proteinExistence type="inferred from homology"/>
<evidence type="ECO:0000313" key="7">
    <source>
        <dbReference type="EMBL" id="AWB34772.1"/>
    </source>
</evidence>
<dbReference type="InterPro" id="IPR015421">
    <property type="entry name" value="PyrdxlP-dep_Trfase_major"/>
</dbReference>
<sequence length="448" mass="47916">MTHIFHRSPSSPPAIAVHGEGGFIHSADGRQFFDGSGGAAVSCLGHGHPEVIDAVVQQMHKLEYAHTGFFSSEPAEKLASLLASHSPPTLNNVYFLSSGSEAIETTLKMARQYHVERGEPQRRHNIARKLSYHGNTLGALAIGGHVGRRALYQPLLVQAHHVSPCFARHYRQADETDDAYASRLASEFEQLILELGPDTVSTFVAETVVGATAGAVAPVPGYFQKIRAVCDRYGVLLIMDEVMSGVGRTGTYHAFEQEGVVPDLLTMAKGLGGGYQPIAAVMVADKVVDAIVAGSGAFQHGHTYVGHPVACAAALAVQTIIQRDQLVQRSASMGQHLRALLTQRFGDHANVGDIRGRGLFQAIELVASRDPDRPFDPSLQIHAKIKRQAQQVGLLCYPGGGCIDGVHGDHVLLAPPYNSREGVLEMAVDRLGQAIDLVLNETAGKSGT</sequence>
<dbReference type="FunFam" id="3.40.640.10:FF:000014">
    <property type="entry name" value="Adenosylmethionine-8-amino-7-oxononanoate aminotransferase, probable"/>
    <property type="match status" value="1"/>
</dbReference>
<protein>
    <submittedName>
        <fullName evidence="7">Aspartate aminotransferase family protein</fullName>
    </submittedName>
</protein>
<reference evidence="7 8" key="1">
    <citation type="submission" date="2018-04" db="EMBL/GenBank/DDBJ databases">
        <title>Bordetella sp. HZ20 isolated from seawater.</title>
        <authorList>
            <person name="Sun C."/>
        </authorList>
    </citation>
    <scope>NUCLEOTIDE SEQUENCE [LARGE SCALE GENOMIC DNA]</scope>
    <source>
        <strain evidence="7 8">HZ20</strain>
    </source>
</reference>
<dbReference type="EMBL" id="CP028901">
    <property type="protein sequence ID" value="AWB34772.1"/>
    <property type="molecule type" value="Genomic_DNA"/>
</dbReference>
<dbReference type="RefSeq" id="WP_108622182.1">
    <property type="nucleotide sequence ID" value="NZ_CP028901.1"/>
</dbReference>
<dbReference type="InterPro" id="IPR005814">
    <property type="entry name" value="Aminotrans_3"/>
</dbReference>
<dbReference type="NCBIfam" id="NF005685">
    <property type="entry name" value="PRK07483.1"/>
    <property type="match status" value="1"/>
</dbReference>
<dbReference type="AlphaFoldDB" id="A0A2R4XLU5"/>
<evidence type="ECO:0000256" key="2">
    <source>
        <dbReference type="ARBA" id="ARBA00008954"/>
    </source>
</evidence>
<evidence type="ECO:0000256" key="6">
    <source>
        <dbReference type="RuleBase" id="RU003560"/>
    </source>
</evidence>
<evidence type="ECO:0000256" key="1">
    <source>
        <dbReference type="ARBA" id="ARBA00001933"/>
    </source>
</evidence>
<dbReference type="SUPFAM" id="SSF53383">
    <property type="entry name" value="PLP-dependent transferases"/>
    <property type="match status" value="1"/>
</dbReference>